<keyword evidence="2" id="KW-1185">Reference proteome</keyword>
<dbReference type="AlphaFoldDB" id="A0A858R9E4"/>
<dbReference type="Proteomes" id="UP000501891">
    <property type="component" value="Chromosome"/>
</dbReference>
<evidence type="ECO:0008006" key="3">
    <source>
        <dbReference type="Google" id="ProtNLM"/>
    </source>
</evidence>
<protein>
    <recommendedName>
        <fullName evidence="3">CopG family transcriptional regulator</fullName>
    </recommendedName>
</protein>
<dbReference type="KEGG" id="acru:HHL28_14185"/>
<name>A0A858R9E4_9PROT</name>
<dbReference type="EMBL" id="CP051775">
    <property type="protein sequence ID" value="QJE74085.1"/>
    <property type="molecule type" value="Genomic_DNA"/>
</dbReference>
<reference evidence="1" key="1">
    <citation type="submission" date="2020-04" db="EMBL/GenBank/DDBJ databases">
        <title>A desert anoxygenic phototrophic bacterium fixes CO2 using RubisCO under aerobic conditions.</title>
        <authorList>
            <person name="Tang K."/>
        </authorList>
    </citation>
    <scope>NUCLEOTIDE SEQUENCE [LARGE SCALE GENOMIC DNA]</scope>
    <source>
        <strain evidence="1">MIMtkB3</strain>
    </source>
</reference>
<proteinExistence type="predicted"/>
<organism evidence="1 2">
    <name type="scientific">Aerophototrophica crusticola</name>
    <dbReference type="NCBI Taxonomy" id="1709002"/>
    <lineage>
        <taxon>Bacteria</taxon>
        <taxon>Pseudomonadati</taxon>
        <taxon>Pseudomonadota</taxon>
        <taxon>Alphaproteobacteria</taxon>
        <taxon>Rhodospirillales</taxon>
        <taxon>Rhodospirillaceae</taxon>
        <taxon>Aerophototrophica</taxon>
    </lineage>
</organism>
<sequence>MGERVVSITLSEKTERIAQELAAREGLSVETFLQSVLDQCLAHMDASARFEERVRHADPNRALEILRKAGADEVIPGDELPPGWHDKR</sequence>
<gene>
    <name evidence="1" type="ORF">HHL28_14185</name>
</gene>
<evidence type="ECO:0000313" key="2">
    <source>
        <dbReference type="Proteomes" id="UP000501891"/>
    </source>
</evidence>
<accession>A0A858R9E4</accession>
<evidence type="ECO:0000313" key="1">
    <source>
        <dbReference type="EMBL" id="QJE74085.1"/>
    </source>
</evidence>